<dbReference type="PANTHER" id="PTHR21137:SF35">
    <property type="entry name" value="ODORANT RECEPTOR 19A-RELATED"/>
    <property type="match status" value="1"/>
</dbReference>
<keyword evidence="7 10" id="KW-0472">Membrane</keyword>
<keyword evidence="12" id="KW-1185">Reference proteome</keyword>
<dbReference type="AlphaFoldDB" id="A0A9Q0MSN2"/>
<dbReference type="GO" id="GO:0005549">
    <property type="term" value="F:odorant binding"/>
    <property type="evidence" value="ECO:0007669"/>
    <property type="project" value="InterPro"/>
</dbReference>
<dbReference type="PANTHER" id="PTHR21137">
    <property type="entry name" value="ODORANT RECEPTOR"/>
    <property type="match status" value="1"/>
</dbReference>
<evidence type="ECO:0000256" key="8">
    <source>
        <dbReference type="ARBA" id="ARBA00023170"/>
    </source>
</evidence>
<evidence type="ECO:0000256" key="4">
    <source>
        <dbReference type="ARBA" id="ARBA00022692"/>
    </source>
</evidence>
<dbReference type="EMBL" id="WJQU01000003">
    <property type="protein sequence ID" value="KAJ6637236.1"/>
    <property type="molecule type" value="Genomic_DNA"/>
</dbReference>
<keyword evidence="4 10" id="KW-0812">Transmembrane</keyword>
<evidence type="ECO:0000313" key="12">
    <source>
        <dbReference type="Proteomes" id="UP001151699"/>
    </source>
</evidence>
<dbReference type="GO" id="GO:0005886">
    <property type="term" value="C:plasma membrane"/>
    <property type="evidence" value="ECO:0007669"/>
    <property type="project" value="UniProtKB-SubCell"/>
</dbReference>
<feature type="transmembrane region" description="Helical" evidence="10">
    <location>
        <begin position="32"/>
        <end position="54"/>
    </location>
</feature>
<dbReference type="GO" id="GO:0007165">
    <property type="term" value="P:signal transduction"/>
    <property type="evidence" value="ECO:0007669"/>
    <property type="project" value="UniProtKB-KW"/>
</dbReference>
<dbReference type="Pfam" id="PF02949">
    <property type="entry name" value="7tm_6"/>
    <property type="match status" value="1"/>
</dbReference>
<feature type="non-terminal residue" evidence="11">
    <location>
        <position position="1"/>
    </location>
</feature>
<evidence type="ECO:0000256" key="9">
    <source>
        <dbReference type="ARBA" id="ARBA00023224"/>
    </source>
</evidence>
<comment type="caution">
    <text evidence="11">The sequence shown here is derived from an EMBL/GenBank/DDBJ whole genome shotgun (WGS) entry which is preliminary data.</text>
</comment>
<keyword evidence="9" id="KW-0807">Transducer</keyword>
<sequence>MKNFLVNIKSFELHSVAEEEFLNKRLSKFTTLLIVQLISCQVAIVFSCGAPFFAKEPVLPYPAWYPLDWYNDRTSFWIVYFYQLVGILYEANAVVLLELFVIYLMIAVGAHIDILAMRLTKLGEPLEQGNDIPDSTYSALIDSIKVHNDILKSVLGLAKAINQTFYFHCRFQKSIEQSFSVPFFIQFIVSGLILCITSFQIATETEEIKADVSIVSSKKEKIKPAEDMVNLIFYKI</sequence>
<accession>A0A9Q0MSN2</accession>
<evidence type="ECO:0000256" key="5">
    <source>
        <dbReference type="ARBA" id="ARBA00022725"/>
    </source>
</evidence>
<evidence type="ECO:0000256" key="3">
    <source>
        <dbReference type="ARBA" id="ARBA00022606"/>
    </source>
</evidence>
<dbReference type="OrthoDB" id="8185860at2759"/>
<dbReference type="GO" id="GO:0004984">
    <property type="term" value="F:olfactory receptor activity"/>
    <property type="evidence" value="ECO:0007669"/>
    <property type="project" value="InterPro"/>
</dbReference>
<proteinExistence type="predicted"/>
<feature type="transmembrane region" description="Helical" evidence="10">
    <location>
        <begin position="183"/>
        <end position="202"/>
    </location>
</feature>
<keyword evidence="8 11" id="KW-0675">Receptor</keyword>
<gene>
    <name evidence="11" type="primary">Or59a_0</name>
    <name evidence="11" type="ORF">Bhyg_09966</name>
</gene>
<keyword evidence="2" id="KW-1003">Cell membrane</keyword>
<name>A0A9Q0MSN2_9DIPT</name>
<feature type="transmembrane region" description="Helical" evidence="10">
    <location>
        <begin position="74"/>
        <end position="92"/>
    </location>
</feature>
<organism evidence="11 12">
    <name type="scientific">Pseudolycoriella hygida</name>
    <dbReference type="NCBI Taxonomy" id="35572"/>
    <lineage>
        <taxon>Eukaryota</taxon>
        <taxon>Metazoa</taxon>
        <taxon>Ecdysozoa</taxon>
        <taxon>Arthropoda</taxon>
        <taxon>Hexapoda</taxon>
        <taxon>Insecta</taxon>
        <taxon>Pterygota</taxon>
        <taxon>Neoptera</taxon>
        <taxon>Endopterygota</taxon>
        <taxon>Diptera</taxon>
        <taxon>Nematocera</taxon>
        <taxon>Sciaroidea</taxon>
        <taxon>Sciaridae</taxon>
        <taxon>Pseudolycoriella</taxon>
    </lineage>
</organism>
<evidence type="ECO:0000256" key="1">
    <source>
        <dbReference type="ARBA" id="ARBA00004651"/>
    </source>
</evidence>
<protein>
    <submittedName>
        <fullName evidence="11">Odorant receptor 59a</fullName>
    </submittedName>
</protein>
<evidence type="ECO:0000256" key="7">
    <source>
        <dbReference type="ARBA" id="ARBA00023136"/>
    </source>
</evidence>
<comment type="subcellular location">
    <subcellularLocation>
        <location evidence="1">Cell membrane</location>
        <topology evidence="1">Multi-pass membrane protein</topology>
    </subcellularLocation>
</comment>
<evidence type="ECO:0000256" key="2">
    <source>
        <dbReference type="ARBA" id="ARBA00022475"/>
    </source>
</evidence>
<evidence type="ECO:0000313" key="11">
    <source>
        <dbReference type="EMBL" id="KAJ6637236.1"/>
    </source>
</evidence>
<dbReference type="InterPro" id="IPR004117">
    <property type="entry name" value="7tm6_olfct_rcpt"/>
</dbReference>
<evidence type="ECO:0000256" key="6">
    <source>
        <dbReference type="ARBA" id="ARBA00022989"/>
    </source>
</evidence>
<dbReference type="Proteomes" id="UP001151699">
    <property type="component" value="Chromosome X"/>
</dbReference>
<keyword evidence="3" id="KW-0716">Sensory transduction</keyword>
<evidence type="ECO:0000256" key="10">
    <source>
        <dbReference type="SAM" id="Phobius"/>
    </source>
</evidence>
<reference evidence="11" key="1">
    <citation type="submission" date="2022-07" db="EMBL/GenBank/DDBJ databases">
        <authorList>
            <person name="Trinca V."/>
            <person name="Uliana J.V.C."/>
            <person name="Torres T.T."/>
            <person name="Ward R.J."/>
            <person name="Monesi N."/>
        </authorList>
    </citation>
    <scope>NUCLEOTIDE SEQUENCE</scope>
    <source>
        <strain evidence="11">HSMRA1968</strain>
        <tissue evidence="11">Whole embryos</tissue>
    </source>
</reference>
<keyword evidence="6 10" id="KW-1133">Transmembrane helix</keyword>
<keyword evidence="5" id="KW-0552">Olfaction</keyword>